<dbReference type="EC" id="5.6.2.3" evidence="1"/>
<keyword evidence="4" id="KW-1185">Reference proteome</keyword>
<dbReference type="InterPro" id="IPR027417">
    <property type="entry name" value="P-loop_NTPase"/>
</dbReference>
<dbReference type="GO" id="GO:0005524">
    <property type="term" value="F:ATP binding"/>
    <property type="evidence" value="ECO:0007669"/>
    <property type="project" value="UniProtKB-KW"/>
</dbReference>
<feature type="domain" description="DNA helicase Pif1-like DEAD-box helicase" evidence="2">
    <location>
        <begin position="4"/>
        <end position="99"/>
    </location>
</feature>
<comment type="catalytic activity">
    <reaction evidence="1">
        <text>ATP + H2O = ADP + phosphate + H(+)</text>
        <dbReference type="Rhea" id="RHEA:13065"/>
        <dbReference type="ChEBI" id="CHEBI:15377"/>
        <dbReference type="ChEBI" id="CHEBI:15378"/>
        <dbReference type="ChEBI" id="CHEBI:30616"/>
        <dbReference type="ChEBI" id="CHEBI:43474"/>
        <dbReference type="ChEBI" id="CHEBI:456216"/>
        <dbReference type="EC" id="5.6.2.3"/>
    </reaction>
</comment>
<dbReference type="EMBL" id="JAAAIL010000471">
    <property type="protein sequence ID" value="KAG0275507.1"/>
    <property type="molecule type" value="Genomic_DNA"/>
</dbReference>
<keyword evidence="1" id="KW-0233">DNA recombination</keyword>
<keyword evidence="1" id="KW-0547">Nucleotide-binding</keyword>
<dbReference type="Proteomes" id="UP001194580">
    <property type="component" value="Unassembled WGS sequence"/>
</dbReference>
<sequence length="99" mass="10643">MEQVLNNKKSVFFTGSAGTGKSVLLRQLIENLKEHYLPGQVAVTASTGIAACNIGGCTLHNFAGIGLGSGTVDQLMVKLDSNKRAKSRWRKVKVLIIDE</sequence>
<comment type="caution">
    <text evidence="3">The sequence shown here is derived from an EMBL/GenBank/DDBJ whole genome shotgun (WGS) entry which is preliminary data.</text>
</comment>
<evidence type="ECO:0000259" key="2">
    <source>
        <dbReference type="Pfam" id="PF05970"/>
    </source>
</evidence>
<dbReference type="GO" id="GO:0000723">
    <property type="term" value="P:telomere maintenance"/>
    <property type="evidence" value="ECO:0007669"/>
    <property type="project" value="InterPro"/>
</dbReference>
<dbReference type="GO" id="GO:0006310">
    <property type="term" value="P:DNA recombination"/>
    <property type="evidence" value="ECO:0007669"/>
    <property type="project" value="UniProtKB-KW"/>
</dbReference>
<keyword evidence="1" id="KW-0234">DNA repair</keyword>
<gene>
    <name evidence="3" type="primary">PIF1</name>
    <name evidence="3" type="ORF">BGZ95_008707</name>
</gene>
<dbReference type="InterPro" id="IPR010285">
    <property type="entry name" value="DNA_helicase_pif1-like_DEAD"/>
</dbReference>
<dbReference type="SUPFAM" id="SSF52540">
    <property type="entry name" value="P-loop containing nucleoside triphosphate hydrolases"/>
    <property type="match status" value="1"/>
</dbReference>
<evidence type="ECO:0000256" key="1">
    <source>
        <dbReference type="RuleBase" id="RU363044"/>
    </source>
</evidence>
<name>A0AAD4DEB9_9FUNG</name>
<dbReference type="AlphaFoldDB" id="A0AAD4DEB9"/>
<keyword evidence="1 3" id="KW-0347">Helicase</keyword>
<comment type="similarity">
    <text evidence="1">Belongs to the helicase family.</text>
</comment>
<reference evidence="3" key="1">
    <citation type="journal article" date="2020" name="Fungal Divers.">
        <title>Resolving the Mortierellaceae phylogeny through synthesis of multi-gene phylogenetics and phylogenomics.</title>
        <authorList>
            <person name="Vandepol N."/>
            <person name="Liber J."/>
            <person name="Desiro A."/>
            <person name="Na H."/>
            <person name="Kennedy M."/>
            <person name="Barry K."/>
            <person name="Grigoriev I.V."/>
            <person name="Miller A.N."/>
            <person name="O'Donnell K."/>
            <person name="Stajich J.E."/>
            <person name="Bonito G."/>
        </authorList>
    </citation>
    <scope>NUCLEOTIDE SEQUENCE</scope>
    <source>
        <strain evidence="3">NRRL 28262</strain>
    </source>
</reference>
<dbReference type="GO" id="GO:0006281">
    <property type="term" value="P:DNA repair"/>
    <property type="evidence" value="ECO:0007669"/>
    <property type="project" value="UniProtKB-KW"/>
</dbReference>
<protein>
    <recommendedName>
        <fullName evidence="1">ATP-dependent DNA helicase</fullName>
        <ecNumber evidence="1">5.6.2.3</ecNumber>
    </recommendedName>
</protein>
<feature type="non-terminal residue" evidence="3">
    <location>
        <position position="99"/>
    </location>
</feature>
<dbReference type="Pfam" id="PF05970">
    <property type="entry name" value="PIF1"/>
    <property type="match status" value="1"/>
</dbReference>
<keyword evidence="1" id="KW-0378">Hydrolase</keyword>
<evidence type="ECO:0000313" key="3">
    <source>
        <dbReference type="EMBL" id="KAG0275507.1"/>
    </source>
</evidence>
<dbReference type="GO" id="GO:0043139">
    <property type="term" value="F:5'-3' DNA helicase activity"/>
    <property type="evidence" value="ECO:0007669"/>
    <property type="project" value="UniProtKB-EC"/>
</dbReference>
<dbReference type="PANTHER" id="PTHR47642">
    <property type="entry name" value="ATP-DEPENDENT DNA HELICASE"/>
    <property type="match status" value="1"/>
</dbReference>
<keyword evidence="1" id="KW-0067">ATP-binding</keyword>
<organism evidence="3 4">
    <name type="scientific">Linnemannia exigua</name>
    <dbReference type="NCBI Taxonomy" id="604196"/>
    <lineage>
        <taxon>Eukaryota</taxon>
        <taxon>Fungi</taxon>
        <taxon>Fungi incertae sedis</taxon>
        <taxon>Mucoromycota</taxon>
        <taxon>Mortierellomycotina</taxon>
        <taxon>Mortierellomycetes</taxon>
        <taxon>Mortierellales</taxon>
        <taxon>Mortierellaceae</taxon>
        <taxon>Linnemannia</taxon>
    </lineage>
</organism>
<dbReference type="GO" id="GO:0016787">
    <property type="term" value="F:hydrolase activity"/>
    <property type="evidence" value="ECO:0007669"/>
    <property type="project" value="UniProtKB-KW"/>
</dbReference>
<proteinExistence type="inferred from homology"/>
<dbReference type="Gene3D" id="3.40.50.300">
    <property type="entry name" value="P-loop containing nucleotide triphosphate hydrolases"/>
    <property type="match status" value="1"/>
</dbReference>
<dbReference type="InterPro" id="IPR051055">
    <property type="entry name" value="PIF1_helicase"/>
</dbReference>
<evidence type="ECO:0000313" key="4">
    <source>
        <dbReference type="Proteomes" id="UP001194580"/>
    </source>
</evidence>
<keyword evidence="1" id="KW-0227">DNA damage</keyword>
<dbReference type="PANTHER" id="PTHR47642:SF5">
    <property type="entry name" value="ATP-DEPENDENT DNA HELICASE"/>
    <property type="match status" value="1"/>
</dbReference>
<comment type="cofactor">
    <cofactor evidence="1">
        <name>Mg(2+)</name>
        <dbReference type="ChEBI" id="CHEBI:18420"/>
    </cofactor>
</comment>
<accession>A0AAD4DEB9</accession>